<keyword evidence="2" id="KW-0539">Nucleus</keyword>
<feature type="region of interest" description="Disordered" evidence="3">
    <location>
        <begin position="978"/>
        <end position="1025"/>
    </location>
</feature>
<dbReference type="GO" id="GO:0051123">
    <property type="term" value="P:RNA polymerase II preinitiation complex assembly"/>
    <property type="evidence" value="ECO:0007669"/>
    <property type="project" value="TreeGrafter"/>
</dbReference>
<dbReference type="OrthoDB" id="5752at2759"/>
<dbReference type="AlphaFoldDB" id="A0A9P7YZ74"/>
<dbReference type="InterPro" id="IPR040240">
    <property type="entry name" value="TAF1"/>
</dbReference>
<dbReference type="EMBL" id="MU254065">
    <property type="protein sequence ID" value="KAG9242514.1"/>
    <property type="molecule type" value="Genomic_DNA"/>
</dbReference>
<evidence type="ECO:0000256" key="2">
    <source>
        <dbReference type="ARBA" id="ARBA00023242"/>
    </source>
</evidence>
<accession>A0A9P7YZ74</accession>
<feature type="compositionally biased region" description="Acidic residues" evidence="3">
    <location>
        <begin position="9"/>
        <end position="27"/>
    </location>
</feature>
<evidence type="ECO:0000313" key="6">
    <source>
        <dbReference type="Proteomes" id="UP000887226"/>
    </source>
</evidence>
<keyword evidence="6" id="KW-1185">Reference proteome</keyword>
<dbReference type="GO" id="GO:0017025">
    <property type="term" value="F:TBP-class protein binding"/>
    <property type="evidence" value="ECO:0007669"/>
    <property type="project" value="InterPro"/>
</dbReference>
<feature type="compositionally biased region" description="Basic and acidic residues" evidence="3">
    <location>
        <begin position="978"/>
        <end position="988"/>
    </location>
</feature>
<evidence type="ECO:0000256" key="3">
    <source>
        <dbReference type="SAM" id="MobiDB-lite"/>
    </source>
</evidence>
<feature type="compositionally biased region" description="Acidic residues" evidence="3">
    <location>
        <begin position="68"/>
        <end position="80"/>
    </location>
</feature>
<feature type="region of interest" description="Disordered" evidence="3">
    <location>
        <begin position="52"/>
        <end position="97"/>
    </location>
</feature>
<dbReference type="Pfam" id="PF12157">
    <property type="entry name" value="DUF3591"/>
    <property type="match status" value="1"/>
</dbReference>
<dbReference type="GO" id="GO:0004402">
    <property type="term" value="F:histone acetyltransferase activity"/>
    <property type="evidence" value="ECO:0007669"/>
    <property type="project" value="InterPro"/>
</dbReference>
<dbReference type="GO" id="GO:0005669">
    <property type="term" value="C:transcription factor TFIID complex"/>
    <property type="evidence" value="ECO:0007669"/>
    <property type="project" value="InterPro"/>
</dbReference>
<sequence length="1067" mass="118976">MASTSALEDAPEFEQTDWERQAEDDDAAMQQILNIDPTQQDEKLKGLFVLERDVDQDDKADDAKDFGDISDDDLADEEEATGPSIDNPGLTDDQVTSHQYDDDVDDLFGEAPSSPFDFGDQAAIAAEINDELPEEENLLAVNFPEHPALSNQDPNIPAPAESKLDLVRQLFPGFEKALDFNRYLGPNPAYWIAKVPLKQPKPLQMNKVSLDLAPDQEKLFRAAGPARTTKGKRAALAEANGMVAIVEAPDDEASDEEGFDFSIPADDEIIGGRSYADIKILLADWDLLEKNQSQHVAAPEDQGAQDAWDLEFLGPEAKRRKTRAQDLDFFSIPQYAAPSFDNFLEDTARLGKRVYLDESDPYLLLEKSDYQNARKRQGVTNNVVKRGKLQKSRFNYSNDEAYDALKENQTHKVRGTLGNLTVEHSIPAIKMQWPYYRYKLSSKDARSYHRPSIKVGKFMGSRIDFAKPRTDKKRKHMARLPTQAVFNKAEDLTLADHYSSATLFEYSEEHPDILSNFGMGNRVINYYRRANAEDADRPQPDDKVGDTTVLLPEDQSPFSKFGMVDPGQTVRAIHNSMYRAPIFKHDAMDTDFLVIRNTTGEHGSQWHIRNIDNLFVVGQQLPLTEIPKPNARIHTSTDKNRLKMIVWRLMKKDAKNPGVTMAQITRHTTTPESTDRQKLKEFLIYDKNDKVYRLRQGDELPSEEYMRTQVTPDILCLLDAMQVGEQQAVDAGYKITGGDDVADDESKDIDERLLPWSKTRAFLEASQDKAMLMLHGEGDPSGCGLAINMLKVSMKGGYQGEVKGPNATSGAVVSAAERKANGGHTYNVKKQQEQYQSAIRTIWEKQAENLSSSVVDEESDEEHDANDEEYASVPAPARSNMVAVDDSASQFSDDADVKVGETGQIVRQMVNERGQTYEHIEVVSDPRVWKAYTRRRTLIEHSMKDVYDASNMNTGDAEADRAAADLAVKELARLERNKTRRLGREKAAKNKAAAGSVAGTDPENAGSPASTPIPTTEKASGTSRKCANCGQVGHIKTNKKYCPNCENNANSFGGGLSRSFAVWCTVT</sequence>
<feature type="compositionally biased region" description="Acidic residues" evidence="3">
    <location>
        <begin position="855"/>
        <end position="870"/>
    </location>
</feature>
<dbReference type="PANTHER" id="PTHR13900:SF0">
    <property type="entry name" value="TRANSCRIPTION INITIATION FACTOR TFIID SUBUNIT 1"/>
    <property type="match status" value="1"/>
</dbReference>
<dbReference type="Proteomes" id="UP000887226">
    <property type="component" value="Unassembled WGS sequence"/>
</dbReference>
<evidence type="ECO:0000256" key="1">
    <source>
        <dbReference type="ARBA" id="ARBA00004123"/>
    </source>
</evidence>
<comment type="subcellular location">
    <subcellularLocation>
        <location evidence="1">Nucleus</location>
    </subcellularLocation>
</comment>
<organism evidence="5 6">
    <name type="scientific">Calycina marina</name>
    <dbReference type="NCBI Taxonomy" id="1763456"/>
    <lineage>
        <taxon>Eukaryota</taxon>
        <taxon>Fungi</taxon>
        <taxon>Dikarya</taxon>
        <taxon>Ascomycota</taxon>
        <taxon>Pezizomycotina</taxon>
        <taxon>Leotiomycetes</taxon>
        <taxon>Helotiales</taxon>
        <taxon>Pezizellaceae</taxon>
        <taxon>Calycina</taxon>
    </lineage>
</organism>
<comment type="caution">
    <text evidence="5">The sequence shown here is derived from an EMBL/GenBank/DDBJ whole genome shotgun (WGS) entry which is preliminary data.</text>
</comment>
<dbReference type="GO" id="GO:0016251">
    <property type="term" value="F:RNA polymerase II general transcription initiation factor activity"/>
    <property type="evidence" value="ECO:0007669"/>
    <property type="project" value="InterPro"/>
</dbReference>
<dbReference type="InterPro" id="IPR022591">
    <property type="entry name" value="TAF1_HAT_dom"/>
</dbReference>
<dbReference type="PANTHER" id="PTHR13900">
    <property type="entry name" value="TRANSCRIPTION INITIATION FACTOR TFIID"/>
    <property type="match status" value="1"/>
</dbReference>
<feature type="region of interest" description="Disordered" evidence="3">
    <location>
        <begin position="850"/>
        <end position="870"/>
    </location>
</feature>
<evidence type="ECO:0000313" key="5">
    <source>
        <dbReference type="EMBL" id="KAG9242514.1"/>
    </source>
</evidence>
<reference evidence="5" key="1">
    <citation type="journal article" date="2021" name="IMA Fungus">
        <title>Genomic characterization of three marine fungi, including Emericellopsis atlantica sp. nov. with signatures of a generalist lifestyle and marine biomass degradation.</title>
        <authorList>
            <person name="Hagestad O.C."/>
            <person name="Hou L."/>
            <person name="Andersen J.H."/>
            <person name="Hansen E.H."/>
            <person name="Altermark B."/>
            <person name="Li C."/>
            <person name="Kuhnert E."/>
            <person name="Cox R.J."/>
            <person name="Crous P.W."/>
            <person name="Spatafora J.W."/>
            <person name="Lail K."/>
            <person name="Amirebrahimi M."/>
            <person name="Lipzen A."/>
            <person name="Pangilinan J."/>
            <person name="Andreopoulos W."/>
            <person name="Hayes R.D."/>
            <person name="Ng V."/>
            <person name="Grigoriev I.V."/>
            <person name="Jackson S.A."/>
            <person name="Sutton T.D.S."/>
            <person name="Dobson A.D.W."/>
            <person name="Rama T."/>
        </authorList>
    </citation>
    <scope>NUCLEOTIDE SEQUENCE</scope>
    <source>
        <strain evidence="5">TRa3180A</strain>
    </source>
</reference>
<evidence type="ECO:0000259" key="4">
    <source>
        <dbReference type="Pfam" id="PF12157"/>
    </source>
</evidence>
<feature type="region of interest" description="Disordered" evidence="3">
    <location>
        <begin position="1"/>
        <end position="29"/>
    </location>
</feature>
<protein>
    <recommendedName>
        <fullName evidence="4">Transcription initiation factor TFIID subunit 1 histone acetyltransferase domain-containing protein</fullName>
    </recommendedName>
</protein>
<gene>
    <name evidence="5" type="ORF">BJ878DRAFT_165052</name>
</gene>
<feature type="compositionally biased region" description="Polar residues" evidence="3">
    <location>
        <begin position="1007"/>
        <end position="1025"/>
    </location>
</feature>
<proteinExistence type="predicted"/>
<feature type="domain" description="Transcription initiation factor TFIID subunit 1 histone acetyltransferase" evidence="4">
    <location>
        <begin position="394"/>
        <end position="850"/>
    </location>
</feature>
<name>A0A9P7YZ74_9HELO</name>